<dbReference type="Proteomes" id="UP000188586">
    <property type="component" value="Unassembled WGS sequence"/>
</dbReference>
<evidence type="ECO:0000256" key="3">
    <source>
        <dbReference type="ARBA" id="ARBA00023004"/>
    </source>
</evidence>
<keyword evidence="4" id="KW-0411">Iron-sulfur</keyword>
<dbReference type="GO" id="GO:0051537">
    <property type="term" value="F:2 iron, 2 sulfur cluster binding"/>
    <property type="evidence" value="ECO:0007669"/>
    <property type="project" value="UniProtKB-KW"/>
</dbReference>
<dbReference type="AlphaFoldDB" id="A0A1V3SYI3"/>
<evidence type="ECO:0000313" key="6">
    <source>
        <dbReference type="EMBL" id="OOH75155.1"/>
    </source>
</evidence>
<reference evidence="6 7" key="1">
    <citation type="submission" date="2016-11" db="EMBL/GenBank/DDBJ databases">
        <title>Comparative genomics of co-occurring bacteria in distinct bioleaching systems unravels niche-specific adaptation.</title>
        <authorList>
            <person name="Zhang X."/>
            <person name="Liu X."/>
            <person name="Yin H."/>
        </authorList>
    </citation>
    <scope>NUCLEOTIDE SEQUENCE [LARGE SCALE GENOMIC DNA]</scope>
    <source>
        <strain evidence="6 7">DX</strain>
    </source>
</reference>
<dbReference type="EMBL" id="MPOJ01000002">
    <property type="protein sequence ID" value="OOH75155.1"/>
    <property type="molecule type" value="Genomic_DNA"/>
</dbReference>
<dbReference type="InterPro" id="IPR042216">
    <property type="entry name" value="MitoNEET_CISD"/>
</dbReference>
<evidence type="ECO:0000259" key="5">
    <source>
        <dbReference type="SMART" id="SM00704"/>
    </source>
</evidence>
<keyword evidence="3" id="KW-0408">Iron</keyword>
<dbReference type="GO" id="GO:0046872">
    <property type="term" value="F:metal ion binding"/>
    <property type="evidence" value="ECO:0007669"/>
    <property type="project" value="UniProtKB-KW"/>
</dbReference>
<dbReference type="OMA" id="GHFEHEA"/>
<accession>A0A1V3SYI3</accession>
<dbReference type="GO" id="GO:0005737">
    <property type="term" value="C:cytoplasm"/>
    <property type="evidence" value="ECO:0007669"/>
    <property type="project" value="UniProtKB-ARBA"/>
</dbReference>
<evidence type="ECO:0000313" key="7">
    <source>
        <dbReference type="Proteomes" id="UP000188586"/>
    </source>
</evidence>
<keyword evidence="2" id="KW-0479">Metal-binding</keyword>
<organism evidence="6 7">
    <name type="scientific">Leptospirillum ferriphilum</name>
    <dbReference type="NCBI Taxonomy" id="178606"/>
    <lineage>
        <taxon>Bacteria</taxon>
        <taxon>Pseudomonadati</taxon>
        <taxon>Nitrospirota</taxon>
        <taxon>Nitrospiria</taxon>
        <taxon>Nitrospirales</taxon>
        <taxon>Nitrospiraceae</taxon>
        <taxon>Leptospirillum</taxon>
    </lineage>
</organism>
<dbReference type="Gene3D" id="3.40.5.90">
    <property type="entry name" value="CDGSH iron-sulfur domain, mitoNEET-type"/>
    <property type="match status" value="1"/>
</dbReference>
<protein>
    <recommendedName>
        <fullName evidence="5">Iron-binding zinc finger CDGSH type domain-containing protein</fullName>
    </recommendedName>
</protein>
<sequence>MDKTVVKCFKNGPYEIQGEVEITDANGKKVSKDGTGTYHLCRCGGSSKKPFCDGTHSRIQFKSE</sequence>
<dbReference type="InterPro" id="IPR018967">
    <property type="entry name" value="FeS-contain_CDGSH-typ"/>
</dbReference>
<evidence type="ECO:0000256" key="4">
    <source>
        <dbReference type="ARBA" id="ARBA00023014"/>
    </source>
</evidence>
<feature type="domain" description="Iron-binding zinc finger CDGSH type" evidence="5">
    <location>
        <begin position="11"/>
        <end position="62"/>
    </location>
</feature>
<dbReference type="Pfam" id="PF09360">
    <property type="entry name" value="zf-CDGSH"/>
    <property type="match status" value="1"/>
</dbReference>
<keyword evidence="1" id="KW-0001">2Fe-2S</keyword>
<gene>
    <name evidence="6" type="ORF">BOX24_01105</name>
</gene>
<evidence type="ECO:0000256" key="2">
    <source>
        <dbReference type="ARBA" id="ARBA00022723"/>
    </source>
</evidence>
<name>A0A1V3SYI3_9BACT</name>
<dbReference type="RefSeq" id="WP_014960760.1">
    <property type="nucleotide sequence ID" value="NZ_LGSH01000028.1"/>
</dbReference>
<proteinExistence type="predicted"/>
<evidence type="ECO:0000256" key="1">
    <source>
        <dbReference type="ARBA" id="ARBA00022714"/>
    </source>
</evidence>
<dbReference type="SMART" id="SM00704">
    <property type="entry name" value="ZnF_CDGSH"/>
    <property type="match status" value="1"/>
</dbReference>
<comment type="caution">
    <text evidence="6">The sequence shown here is derived from an EMBL/GenBank/DDBJ whole genome shotgun (WGS) entry which is preliminary data.</text>
</comment>